<keyword evidence="6" id="KW-1185">Reference proteome</keyword>
<organism evidence="5 6">
    <name type="scientific">Popillia japonica</name>
    <name type="common">Japanese beetle</name>
    <dbReference type="NCBI Taxonomy" id="7064"/>
    <lineage>
        <taxon>Eukaryota</taxon>
        <taxon>Metazoa</taxon>
        <taxon>Ecdysozoa</taxon>
        <taxon>Arthropoda</taxon>
        <taxon>Hexapoda</taxon>
        <taxon>Insecta</taxon>
        <taxon>Pterygota</taxon>
        <taxon>Neoptera</taxon>
        <taxon>Endopterygota</taxon>
        <taxon>Coleoptera</taxon>
        <taxon>Polyphaga</taxon>
        <taxon>Scarabaeiformia</taxon>
        <taxon>Scarabaeidae</taxon>
        <taxon>Rutelinae</taxon>
        <taxon>Popillia</taxon>
    </lineage>
</organism>
<gene>
    <name evidence="5" type="ORF">QE152_g5773</name>
</gene>
<dbReference type="InterPro" id="IPR048346">
    <property type="entry name" value="Sarcoglycan_N"/>
</dbReference>
<sequence>MSLKRICIPVFIFLNISLINCGSVLTTEVFEIVIDQAWFNWTNWTFNANPTQFIYQPSLSGAPDLPDWINYIYNDQRNVGYLYGVPPNTAMEVTLDIVGLNRKTYKTEQRQLTITVVEKLNPAKYEVELKIDNLNVEDMFDVDRMDRLKDVFKKHLWNDSEEDLYMTYLASAIDLGARLPLNPKEGEGVVLRLGSKAPFSEELAKLQDEVRPLLKVSPCPRDFKRTSVERYFREAGFALDWCSFSLISTMQDPELPLEDLAKSSEQKLIKNQWNAYSKNDVPQRSYVHEFLFTILVPMFVMTILAVLLSLILCFHHEGIQDPLSEEYFENLYHICTDYVSSKRMENSSIAEITQYATINRVTYTLRSLSNQRDFTCLSPEMTGGSQSHTNSPTSTISRGIHCRPSPPPYIKPKFSAEF</sequence>
<dbReference type="PANTHER" id="PTHR10132">
    <property type="entry name" value="ALPHA-/EPSILON-SARCOGLYCAN FAMILY MEMBER"/>
    <property type="match status" value="1"/>
</dbReference>
<evidence type="ECO:0000256" key="2">
    <source>
        <dbReference type="SAM" id="SignalP"/>
    </source>
</evidence>
<evidence type="ECO:0000259" key="3">
    <source>
        <dbReference type="Pfam" id="PF05510"/>
    </source>
</evidence>
<dbReference type="EMBL" id="JASPKY010000036">
    <property type="protein sequence ID" value="KAK9746870.1"/>
    <property type="molecule type" value="Genomic_DNA"/>
</dbReference>
<feature type="domain" description="Sarcoglycan alpha/epsilon N-terminal" evidence="3">
    <location>
        <begin position="27"/>
        <end position="115"/>
    </location>
</feature>
<evidence type="ECO:0000256" key="1">
    <source>
        <dbReference type="SAM" id="Phobius"/>
    </source>
</evidence>
<proteinExistence type="predicted"/>
<feature type="domain" description="Sarcoglycan alpha/epsilon second" evidence="4">
    <location>
        <begin position="123"/>
        <end position="247"/>
    </location>
</feature>
<keyword evidence="1" id="KW-0812">Transmembrane</keyword>
<evidence type="ECO:0000313" key="6">
    <source>
        <dbReference type="Proteomes" id="UP001458880"/>
    </source>
</evidence>
<keyword evidence="1" id="KW-0472">Membrane</keyword>
<dbReference type="InterPro" id="IPR048347">
    <property type="entry name" value="Sarcoglycan_C"/>
</dbReference>
<feature type="signal peptide" evidence="2">
    <location>
        <begin position="1"/>
        <end position="26"/>
    </location>
</feature>
<dbReference type="Proteomes" id="UP001458880">
    <property type="component" value="Unassembled WGS sequence"/>
</dbReference>
<reference evidence="5 6" key="1">
    <citation type="journal article" date="2024" name="BMC Genomics">
        <title>De novo assembly and annotation of Popillia japonica's genome with initial clues to its potential as an invasive pest.</title>
        <authorList>
            <person name="Cucini C."/>
            <person name="Boschi S."/>
            <person name="Funari R."/>
            <person name="Cardaioli E."/>
            <person name="Iannotti N."/>
            <person name="Marturano G."/>
            <person name="Paoli F."/>
            <person name="Bruttini M."/>
            <person name="Carapelli A."/>
            <person name="Frati F."/>
            <person name="Nardi F."/>
        </authorList>
    </citation>
    <scope>NUCLEOTIDE SEQUENCE [LARGE SCALE GENOMIC DNA]</scope>
    <source>
        <strain evidence="5">DMR45628</strain>
    </source>
</reference>
<accession>A0AAW1MLF1</accession>
<dbReference type="InterPro" id="IPR008908">
    <property type="entry name" value="Sarcoglycan_alpha/epsilon"/>
</dbReference>
<dbReference type="AlphaFoldDB" id="A0AAW1MLF1"/>
<evidence type="ECO:0000313" key="5">
    <source>
        <dbReference type="EMBL" id="KAK9746870.1"/>
    </source>
</evidence>
<keyword evidence="2" id="KW-0732">Signal</keyword>
<evidence type="ECO:0000259" key="4">
    <source>
        <dbReference type="Pfam" id="PF20989"/>
    </source>
</evidence>
<feature type="transmembrane region" description="Helical" evidence="1">
    <location>
        <begin position="290"/>
        <end position="314"/>
    </location>
</feature>
<keyword evidence="1" id="KW-1133">Transmembrane helix</keyword>
<comment type="caution">
    <text evidence="5">The sequence shown here is derived from an EMBL/GenBank/DDBJ whole genome shotgun (WGS) entry which is preliminary data.</text>
</comment>
<dbReference type="Pfam" id="PF05510">
    <property type="entry name" value="Sarcoglycan_2"/>
    <property type="match status" value="1"/>
</dbReference>
<feature type="chain" id="PRO_5043587228" evidence="2">
    <location>
        <begin position="27"/>
        <end position="418"/>
    </location>
</feature>
<name>A0AAW1MLF1_POPJA</name>
<protein>
    <submittedName>
        <fullName evidence="5">Sarcoglycan alpha/epsilon</fullName>
    </submittedName>
</protein>
<dbReference type="PANTHER" id="PTHR10132:SF14">
    <property type="entry name" value="SARCOGLYCAN ALPHA, ISOFORM C"/>
    <property type="match status" value="1"/>
</dbReference>
<dbReference type="GO" id="GO:0016012">
    <property type="term" value="C:sarcoglycan complex"/>
    <property type="evidence" value="ECO:0007669"/>
    <property type="project" value="InterPro"/>
</dbReference>
<dbReference type="Pfam" id="PF20989">
    <property type="entry name" value="Sarcoglycan_2_C"/>
    <property type="match status" value="1"/>
</dbReference>